<gene>
    <name evidence="14" type="ORF">AGOR_G00092600</name>
</gene>
<dbReference type="FunFam" id="3.30.160.60:FF:000912">
    <property type="entry name" value="Zinc finger protein 660"/>
    <property type="match status" value="1"/>
</dbReference>
<reference evidence="14" key="1">
    <citation type="submission" date="2021-01" db="EMBL/GenBank/DDBJ databases">
        <authorList>
            <person name="Zahm M."/>
            <person name="Roques C."/>
            <person name="Cabau C."/>
            <person name="Klopp C."/>
            <person name="Donnadieu C."/>
            <person name="Jouanno E."/>
            <person name="Lampietro C."/>
            <person name="Louis A."/>
            <person name="Herpin A."/>
            <person name="Echchiki A."/>
            <person name="Berthelot C."/>
            <person name="Parey E."/>
            <person name="Roest-Crollius H."/>
            <person name="Braasch I."/>
            <person name="Postlethwait J."/>
            <person name="Bobe J."/>
            <person name="Montfort J."/>
            <person name="Bouchez O."/>
            <person name="Begum T."/>
            <person name="Mejri S."/>
            <person name="Adams A."/>
            <person name="Chen W.-J."/>
            <person name="Guiguen Y."/>
        </authorList>
    </citation>
    <scope>NUCLEOTIDE SEQUENCE</scope>
    <source>
        <tissue evidence="14">Blood</tissue>
    </source>
</reference>
<dbReference type="PROSITE" id="PS00028">
    <property type="entry name" value="ZINC_FINGER_C2H2_1"/>
    <property type="match status" value="9"/>
</dbReference>
<feature type="domain" description="C2H2-type" evidence="13">
    <location>
        <begin position="387"/>
        <end position="414"/>
    </location>
</feature>
<sequence length="493" mass="55789">MSNAAERVRYEIETIEIKEETVDDESSVEILDDSVPEDKVLDGRCSESDNTKMECLVLEDDPANGCSVNVKEYPSLYSADVDKLLSCRMSCRGQQALDEHLIEKHWCSFVKVEGVQGPLQINRQQETDLSIMSTTVLPGALWTGERFLAFHHCPECRQSFQCLNSQNTVYLMRAQCGSKEVEGDPPEVAETVFHCVKCGKTFQHKEVLKVHHLTHVEARPYSCIECGKTFAQFESLKLHSLSHSEETQSSASDNSLLAKNVVKRSSQPCAVKHSYSCSECGMAFHLLRSLRDHEKTHHGSTLYICADCGKSFRQSRNLQRHQRIHTGEMPYQCNDCNKSFSQVGSLKLHRRSHTGETPYQCSFCDKSFSQLENLKRHRRTHTGETPYPCKECGKCFSQLGNLKAHLRIHTGETPFSCSVCGKGFKNKGNLKAHCRIHTGETPFQCKDCGKNFGWLAALKTHQRTHTGERPYHCERCGESFAYSYKLRTHGCQG</sequence>
<feature type="domain" description="C2H2-type" evidence="13">
    <location>
        <begin position="275"/>
        <end position="302"/>
    </location>
</feature>
<dbReference type="Gene3D" id="3.30.160.60">
    <property type="entry name" value="Classic Zinc Finger"/>
    <property type="match status" value="10"/>
</dbReference>
<dbReference type="PANTHER" id="PTHR47772">
    <property type="entry name" value="ZINC FINGER PROTEIN 200"/>
    <property type="match status" value="1"/>
</dbReference>
<dbReference type="GO" id="GO:0003677">
    <property type="term" value="F:DNA binding"/>
    <property type="evidence" value="ECO:0007669"/>
    <property type="project" value="UniProtKB-KW"/>
</dbReference>
<comment type="caution">
    <text evidence="14">The sequence shown here is derived from an EMBL/GenBank/DDBJ whole genome shotgun (WGS) entry which is preliminary data.</text>
</comment>
<evidence type="ECO:0000256" key="6">
    <source>
        <dbReference type="ARBA" id="ARBA00022771"/>
    </source>
</evidence>
<dbReference type="Pfam" id="PF00096">
    <property type="entry name" value="zf-C2H2"/>
    <property type="match status" value="6"/>
</dbReference>
<dbReference type="AlphaFoldDB" id="A0A8T3DK44"/>
<keyword evidence="11" id="KW-0539">Nucleus</keyword>
<evidence type="ECO:0000256" key="7">
    <source>
        <dbReference type="ARBA" id="ARBA00022833"/>
    </source>
</evidence>
<feature type="domain" description="C2H2-type" evidence="13">
    <location>
        <begin position="221"/>
        <end position="248"/>
    </location>
</feature>
<dbReference type="InterPro" id="IPR036236">
    <property type="entry name" value="Znf_C2H2_sf"/>
</dbReference>
<keyword evidence="8" id="KW-0805">Transcription regulation</keyword>
<dbReference type="FunFam" id="3.30.160.60:FF:000446">
    <property type="entry name" value="Zinc finger protein"/>
    <property type="match status" value="1"/>
</dbReference>
<keyword evidence="6 12" id="KW-0863">Zinc-finger</keyword>
<keyword evidence="4" id="KW-0479">Metal-binding</keyword>
<accession>A0A8T3DK44</accession>
<dbReference type="GO" id="GO:0008270">
    <property type="term" value="F:zinc ion binding"/>
    <property type="evidence" value="ECO:0007669"/>
    <property type="project" value="UniProtKB-KW"/>
</dbReference>
<dbReference type="PANTHER" id="PTHR47772:SF12">
    <property type="entry name" value="RB-ASSOCIATED KRAB ZINC FINGER-RELATED"/>
    <property type="match status" value="1"/>
</dbReference>
<dbReference type="GO" id="GO:0005634">
    <property type="term" value="C:nucleus"/>
    <property type="evidence" value="ECO:0007669"/>
    <property type="project" value="UniProtKB-SubCell"/>
</dbReference>
<evidence type="ECO:0000256" key="4">
    <source>
        <dbReference type="ARBA" id="ARBA00022723"/>
    </source>
</evidence>
<name>A0A8T3DK44_9TELE</name>
<keyword evidence="5" id="KW-0677">Repeat</keyword>
<dbReference type="OrthoDB" id="427030at2759"/>
<dbReference type="FunFam" id="3.30.160.60:FF:000065">
    <property type="entry name" value="B-cell CLL/lymphoma 6, member B"/>
    <property type="match status" value="1"/>
</dbReference>
<dbReference type="InterPro" id="IPR013087">
    <property type="entry name" value="Znf_C2H2_type"/>
</dbReference>
<dbReference type="SMART" id="SM00355">
    <property type="entry name" value="ZnF_C2H2"/>
    <property type="match status" value="10"/>
</dbReference>
<dbReference type="PROSITE" id="PS50157">
    <property type="entry name" value="ZINC_FINGER_C2H2_2"/>
    <property type="match status" value="10"/>
</dbReference>
<evidence type="ECO:0000256" key="1">
    <source>
        <dbReference type="ARBA" id="ARBA00003767"/>
    </source>
</evidence>
<dbReference type="FunFam" id="3.30.160.60:FF:000475">
    <property type="entry name" value="zinc finger protein 32 isoform X1"/>
    <property type="match status" value="1"/>
</dbReference>
<keyword evidence="10" id="KW-0804">Transcription</keyword>
<evidence type="ECO:0000256" key="10">
    <source>
        <dbReference type="ARBA" id="ARBA00023163"/>
    </source>
</evidence>
<feature type="domain" description="C2H2-type" evidence="13">
    <location>
        <begin position="303"/>
        <end position="330"/>
    </location>
</feature>
<dbReference type="EMBL" id="JAERUA010000008">
    <property type="protein sequence ID" value="KAI1896224.1"/>
    <property type="molecule type" value="Genomic_DNA"/>
</dbReference>
<comment type="function">
    <text evidence="1">May be involved in transcriptional regulation.</text>
</comment>
<feature type="domain" description="C2H2-type" evidence="13">
    <location>
        <begin position="193"/>
        <end position="220"/>
    </location>
</feature>
<feature type="domain" description="C2H2-type" evidence="13">
    <location>
        <begin position="443"/>
        <end position="470"/>
    </location>
</feature>
<evidence type="ECO:0000256" key="9">
    <source>
        <dbReference type="ARBA" id="ARBA00023125"/>
    </source>
</evidence>
<evidence type="ECO:0000313" key="14">
    <source>
        <dbReference type="EMBL" id="KAI1896224.1"/>
    </source>
</evidence>
<evidence type="ECO:0000256" key="3">
    <source>
        <dbReference type="ARBA" id="ARBA00006991"/>
    </source>
</evidence>
<evidence type="ECO:0000313" key="15">
    <source>
        <dbReference type="Proteomes" id="UP000829720"/>
    </source>
</evidence>
<keyword evidence="7" id="KW-0862">Zinc</keyword>
<dbReference type="Pfam" id="PF13912">
    <property type="entry name" value="zf-C2H2_6"/>
    <property type="match status" value="1"/>
</dbReference>
<keyword evidence="15" id="KW-1185">Reference proteome</keyword>
<evidence type="ECO:0000256" key="12">
    <source>
        <dbReference type="PROSITE-ProRule" id="PRU00042"/>
    </source>
</evidence>
<dbReference type="FunFam" id="3.30.160.60:FF:001450">
    <property type="entry name" value="zinc finger protein 774"/>
    <property type="match status" value="1"/>
</dbReference>
<evidence type="ECO:0000259" key="13">
    <source>
        <dbReference type="PROSITE" id="PS50157"/>
    </source>
</evidence>
<evidence type="ECO:0000256" key="11">
    <source>
        <dbReference type="ARBA" id="ARBA00023242"/>
    </source>
</evidence>
<evidence type="ECO:0000256" key="5">
    <source>
        <dbReference type="ARBA" id="ARBA00022737"/>
    </source>
</evidence>
<dbReference type="SUPFAM" id="SSF57667">
    <property type="entry name" value="beta-beta-alpha zinc fingers"/>
    <property type="match status" value="5"/>
</dbReference>
<evidence type="ECO:0000256" key="2">
    <source>
        <dbReference type="ARBA" id="ARBA00004123"/>
    </source>
</evidence>
<feature type="domain" description="C2H2-type" evidence="13">
    <location>
        <begin position="415"/>
        <end position="442"/>
    </location>
</feature>
<keyword evidence="9" id="KW-0238">DNA-binding</keyword>
<dbReference type="FunFam" id="3.30.160.60:FF:000189">
    <property type="entry name" value="zinc finger protein 133 isoform X1"/>
    <property type="match status" value="1"/>
</dbReference>
<dbReference type="FunFam" id="3.30.160.60:FF:002274">
    <property type="entry name" value="Zinc finger protein 432"/>
    <property type="match status" value="1"/>
</dbReference>
<feature type="domain" description="C2H2-type" evidence="13">
    <location>
        <begin position="331"/>
        <end position="358"/>
    </location>
</feature>
<proteinExistence type="inferred from homology"/>
<comment type="subcellular location">
    <subcellularLocation>
        <location evidence="2">Nucleus</location>
    </subcellularLocation>
</comment>
<comment type="similarity">
    <text evidence="3">Belongs to the krueppel C2H2-type zinc-finger protein family.</text>
</comment>
<evidence type="ECO:0000256" key="8">
    <source>
        <dbReference type="ARBA" id="ARBA00023015"/>
    </source>
</evidence>
<dbReference type="Proteomes" id="UP000829720">
    <property type="component" value="Unassembled WGS sequence"/>
</dbReference>
<dbReference type="InterPro" id="IPR050636">
    <property type="entry name" value="C2H2-ZF_domain-containing"/>
</dbReference>
<feature type="domain" description="C2H2-type" evidence="13">
    <location>
        <begin position="359"/>
        <end position="386"/>
    </location>
</feature>
<protein>
    <recommendedName>
        <fullName evidence="13">C2H2-type domain-containing protein</fullName>
    </recommendedName>
</protein>
<feature type="domain" description="C2H2-type" evidence="13">
    <location>
        <begin position="471"/>
        <end position="489"/>
    </location>
</feature>
<dbReference type="FunFam" id="3.30.160.60:FF:000681">
    <property type="entry name" value="zinc finger protein 205 isoform X1"/>
    <property type="match status" value="1"/>
</dbReference>
<organism evidence="14 15">
    <name type="scientific">Albula goreensis</name>
    <dbReference type="NCBI Taxonomy" id="1534307"/>
    <lineage>
        <taxon>Eukaryota</taxon>
        <taxon>Metazoa</taxon>
        <taxon>Chordata</taxon>
        <taxon>Craniata</taxon>
        <taxon>Vertebrata</taxon>
        <taxon>Euteleostomi</taxon>
        <taxon>Actinopterygii</taxon>
        <taxon>Neopterygii</taxon>
        <taxon>Teleostei</taxon>
        <taxon>Albuliformes</taxon>
        <taxon>Albulidae</taxon>
        <taxon>Albula</taxon>
    </lineage>
</organism>